<name>A0A2N3UCG5_9BACT</name>
<dbReference type="Pfam" id="PF13568">
    <property type="entry name" value="OMP_b-brl_2"/>
    <property type="match status" value="1"/>
</dbReference>
<evidence type="ECO:0000313" key="4">
    <source>
        <dbReference type="Proteomes" id="UP000233782"/>
    </source>
</evidence>
<gene>
    <name evidence="3" type="ORF">BD749_2195</name>
</gene>
<reference evidence="3 4" key="1">
    <citation type="submission" date="2017-12" db="EMBL/GenBank/DDBJ databases">
        <title>Genomic Encyclopedia of Type Strains, Phase III (KMG-III): the genomes of soil and plant-associated and newly described type strains.</title>
        <authorList>
            <person name="Whitman W."/>
        </authorList>
    </citation>
    <scope>NUCLEOTIDE SEQUENCE [LARGE SCALE GENOMIC DNA]</scope>
    <source>
        <strain evidence="3 4">LP43</strain>
    </source>
</reference>
<dbReference type="InterPro" id="IPR025665">
    <property type="entry name" value="Beta-barrel_OMP_2"/>
</dbReference>
<proteinExistence type="predicted"/>
<protein>
    <submittedName>
        <fullName evidence="3">Outer membrane protein with beta-barrel domain</fullName>
    </submittedName>
</protein>
<dbReference type="AlphaFoldDB" id="A0A2N3UCG5"/>
<evidence type="ECO:0000259" key="2">
    <source>
        <dbReference type="Pfam" id="PF13568"/>
    </source>
</evidence>
<keyword evidence="1" id="KW-0732">Signal</keyword>
<organism evidence="3 4">
    <name type="scientific">Pontibacter ramchanderi</name>
    <dbReference type="NCBI Taxonomy" id="1179743"/>
    <lineage>
        <taxon>Bacteria</taxon>
        <taxon>Pseudomonadati</taxon>
        <taxon>Bacteroidota</taxon>
        <taxon>Cytophagia</taxon>
        <taxon>Cytophagales</taxon>
        <taxon>Hymenobacteraceae</taxon>
        <taxon>Pontibacter</taxon>
    </lineage>
</organism>
<evidence type="ECO:0000256" key="1">
    <source>
        <dbReference type="SAM" id="SignalP"/>
    </source>
</evidence>
<accession>A0A2N3UCG5</accession>
<dbReference type="Proteomes" id="UP000233782">
    <property type="component" value="Unassembled WGS sequence"/>
</dbReference>
<feature type="signal peptide" evidence="1">
    <location>
        <begin position="1"/>
        <end position="22"/>
    </location>
</feature>
<dbReference type="OrthoDB" id="921445at2"/>
<comment type="caution">
    <text evidence="3">The sequence shown here is derived from an EMBL/GenBank/DDBJ whole genome shotgun (WGS) entry which is preliminary data.</text>
</comment>
<feature type="chain" id="PRO_5014988687" evidence="1">
    <location>
        <begin position="23"/>
        <end position="424"/>
    </location>
</feature>
<dbReference type="InterPro" id="IPR011250">
    <property type="entry name" value="OMP/PagP_B-barrel"/>
</dbReference>
<dbReference type="SUPFAM" id="SSF56925">
    <property type="entry name" value="OMPA-like"/>
    <property type="match status" value="1"/>
</dbReference>
<dbReference type="Gene3D" id="2.40.160.20">
    <property type="match status" value="1"/>
</dbReference>
<sequence>MKQFLLASLALVALLIPFHATAQIYRPGFIVQAEGDTTKGLVRYREGKLTYQSCLFKTSEDAAAQEYLPADIRAYGIVGEALFMSKEVPATDGTLTRIFVEVLEQGKLMLYTQNNLLYLEKENSGLKQLYLQTDDQDITMYTGERKTINTSTQHLILLNSLTLDCPVPDKLMLKVQKSLHLPHVTALVRSYNTCASPNSAISFKENQSWLKTELGVFAGSYSTALYFNHNTTIHRFYGAKFSMNHNFVFGGVLNFTSPKKSERLSVQMEPMYSQERHIGSFTYPRDSYTISGDYTIEMTRLSLPIMVRYTITTNGRFSPYFSAGITNDYILDGQVSGLQKTEYHSTGTIQYSNLRKSDIGTTFSHAFTTAVGTRFKITERHATLLQFRYEHGRYLATDLSNSDSRLYLTKKHQGFYLTAAYLFK</sequence>
<feature type="domain" description="Outer membrane protein beta-barrel" evidence="2">
    <location>
        <begin position="240"/>
        <end position="391"/>
    </location>
</feature>
<keyword evidence="4" id="KW-1185">Reference proteome</keyword>
<dbReference type="EMBL" id="PJMU01000002">
    <property type="protein sequence ID" value="PKV67056.1"/>
    <property type="molecule type" value="Genomic_DNA"/>
</dbReference>
<dbReference type="RefSeq" id="WP_101444333.1">
    <property type="nucleotide sequence ID" value="NZ_PJMU01000002.1"/>
</dbReference>
<evidence type="ECO:0000313" key="3">
    <source>
        <dbReference type="EMBL" id="PKV67056.1"/>
    </source>
</evidence>